<keyword evidence="11" id="KW-1185">Reference proteome</keyword>
<gene>
    <name evidence="10" type="ORF">F7725_018855</name>
</gene>
<evidence type="ECO:0000256" key="5">
    <source>
        <dbReference type="ARBA" id="ARBA00022702"/>
    </source>
</evidence>
<dbReference type="Proteomes" id="UP000518266">
    <property type="component" value="Unassembled WGS sequence"/>
</dbReference>
<dbReference type="GO" id="GO:0042742">
    <property type="term" value="P:defense response to bacterium"/>
    <property type="evidence" value="ECO:0007669"/>
    <property type="project" value="UniProtKB-KW"/>
</dbReference>
<dbReference type="Pfam" id="PF06446">
    <property type="entry name" value="Hepcidin"/>
    <property type="match status" value="1"/>
</dbReference>
<evidence type="ECO:0008006" key="12">
    <source>
        <dbReference type="Google" id="ProtNLM"/>
    </source>
</evidence>
<keyword evidence="6" id="KW-0732">Signal</keyword>
<comment type="caution">
    <text evidence="10">The sequence shown here is derived from an EMBL/GenBank/DDBJ whole genome shotgun (WGS) entry which is preliminary data.</text>
</comment>
<protein>
    <recommendedName>
        <fullName evidence="12">Hepcidin</fullName>
    </recommendedName>
</protein>
<dbReference type="GO" id="GO:0005179">
    <property type="term" value="F:hormone activity"/>
    <property type="evidence" value="ECO:0007669"/>
    <property type="project" value="UniProtKB-KW"/>
</dbReference>
<comment type="subcellular location">
    <subcellularLocation>
        <location evidence="1">Secreted</location>
    </subcellularLocation>
</comment>
<evidence type="ECO:0000256" key="2">
    <source>
        <dbReference type="ARBA" id="ARBA00008022"/>
    </source>
</evidence>
<dbReference type="GO" id="GO:0006879">
    <property type="term" value="P:intracellular iron ion homeostasis"/>
    <property type="evidence" value="ECO:0007669"/>
    <property type="project" value="InterPro"/>
</dbReference>
<evidence type="ECO:0000256" key="8">
    <source>
        <dbReference type="ARBA" id="ARBA00023157"/>
    </source>
</evidence>
<dbReference type="AlphaFoldDB" id="A0A7J5XVH3"/>
<evidence type="ECO:0000256" key="4">
    <source>
        <dbReference type="ARBA" id="ARBA00022529"/>
    </source>
</evidence>
<evidence type="ECO:0000256" key="6">
    <source>
        <dbReference type="ARBA" id="ARBA00022729"/>
    </source>
</evidence>
<dbReference type="OrthoDB" id="8905640at2759"/>
<feature type="region of interest" description="Disordered" evidence="9">
    <location>
        <begin position="216"/>
        <end position="244"/>
    </location>
</feature>
<evidence type="ECO:0000256" key="1">
    <source>
        <dbReference type="ARBA" id="ARBA00004613"/>
    </source>
</evidence>
<evidence type="ECO:0000256" key="7">
    <source>
        <dbReference type="ARBA" id="ARBA00023022"/>
    </source>
</evidence>
<name>A0A7J5XVH3_DISMA</name>
<evidence type="ECO:0000313" key="11">
    <source>
        <dbReference type="Proteomes" id="UP000518266"/>
    </source>
</evidence>
<dbReference type="EMBL" id="JAAKFY010000021">
    <property type="protein sequence ID" value="KAF3840138.1"/>
    <property type="molecule type" value="Genomic_DNA"/>
</dbReference>
<organism evidence="10 11">
    <name type="scientific">Dissostichus mawsoni</name>
    <name type="common">Antarctic cod</name>
    <dbReference type="NCBI Taxonomy" id="36200"/>
    <lineage>
        <taxon>Eukaryota</taxon>
        <taxon>Metazoa</taxon>
        <taxon>Chordata</taxon>
        <taxon>Craniata</taxon>
        <taxon>Vertebrata</taxon>
        <taxon>Euteleostomi</taxon>
        <taxon>Actinopterygii</taxon>
        <taxon>Neopterygii</taxon>
        <taxon>Teleostei</taxon>
        <taxon>Neoteleostei</taxon>
        <taxon>Acanthomorphata</taxon>
        <taxon>Eupercaria</taxon>
        <taxon>Perciformes</taxon>
        <taxon>Notothenioidei</taxon>
        <taxon>Nototheniidae</taxon>
        <taxon>Dissostichus</taxon>
    </lineage>
</organism>
<comment type="similarity">
    <text evidence="2">Belongs to the hepcidin family.</text>
</comment>
<feature type="region of interest" description="Disordered" evidence="9">
    <location>
        <begin position="132"/>
        <end position="157"/>
    </location>
</feature>
<dbReference type="PANTHER" id="PTHR16877">
    <property type="entry name" value="HEPCIDIN"/>
    <property type="match status" value="1"/>
</dbReference>
<sequence length="244" mass="27536">MKKSSCLKLANPPKMKTFWFAVAVAVVLTCICIQESSAVPGPEVQELEEPMSIESLVSEQEEPSEDSWKMPASIREKRGIKCRFRCRRGIRRNRVDSKQSYDPNMKTFCVAVAVAVVLTFICIQESSAVPGPEVQELEEPMSNESPVTEHEETSEDSWKMPYNIREKRGIKCTFCCNCCRRGVCGFPPKMKTFWVAVVVAVVLTCICMEESSAVPVTEVPDEEEPMSNDYSLTEHEEPSDDSWM</sequence>
<evidence type="ECO:0000256" key="3">
    <source>
        <dbReference type="ARBA" id="ARBA00022525"/>
    </source>
</evidence>
<accession>A0A7J5XVH3</accession>
<dbReference type="GO" id="GO:0005576">
    <property type="term" value="C:extracellular region"/>
    <property type="evidence" value="ECO:0007669"/>
    <property type="project" value="UniProtKB-SubCell"/>
</dbReference>
<keyword evidence="5" id="KW-0372">Hormone</keyword>
<reference evidence="10 11" key="1">
    <citation type="submission" date="2020-03" db="EMBL/GenBank/DDBJ databases">
        <title>Dissostichus mawsoni Genome sequencing and assembly.</title>
        <authorList>
            <person name="Park H."/>
        </authorList>
    </citation>
    <scope>NUCLEOTIDE SEQUENCE [LARGE SCALE GENOMIC DNA]</scope>
    <source>
        <strain evidence="10">DM0001</strain>
        <tissue evidence="10">Muscle</tissue>
    </source>
</reference>
<proteinExistence type="inferred from homology"/>
<keyword evidence="3" id="KW-0964">Secreted</keyword>
<keyword evidence="7" id="KW-0044">Antibiotic</keyword>
<evidence type="ECO:0000256" key="9">
    <source>
        <dbReference type="SAM" id="MobiDB-lite"/>
    </source>
</evidence>
<keyword evidence="8" id="KW-1015">Disulfide bond</keyword>
<feature type="non-terminal residue" evidence="10">
    <location>
        <position position="244"/>
    </location>
</feature>
<keyword evidence="4" id="KW-0929">Antimicrobial</keyword>
<evidence type="ECO:0000313" key="10">
    <source>
        <dbReference type="EMBL" id="KAF3840138.1"/>
    </source>
</evidence>
<dbReference type="InterPro" id="IPR010500">
    <property type="entry name" value="Hepcidin"/>
</dbReference>
<dbReference type="PANTHER" id="PTHR16877:SF0">
    <property type="entry name" value="HEPCIDIN"/>
    <property type="match status" value="1"/>
</dbReference>